<evidence type="ECO:0000259" key="1">
    <source>
        <dbReference type="Pfam" id="PF13648"/>
    </source>
</evidence>
<dbReference type="PROSITE" id="PS51257">
    <property type="entry name" value="PROKAR_LIPOPROTEIN"/>
    <property type="match status" value="1"/>
</dbReference>
<dbReference type="Pfam" id="PF13648">
    <property type="entry name" value="Lipocalin_4"/>
    <property type="match status" value="1"/>
</dbReference>
<dbReference type="EMBL" id="JABBGF010000001">
    <property type="protein sequence ID" value="NML56683.1"/>
    <property type="molecule type" value="Genomic_DNA"/>
</dbReference>
<keyword evidence="3" id="KW-1185">Reference proteome</keyword>
<proteinExistence type="predicted"/>
<name>A0A7Y0A517_9FLAO</name>
<dbReference type="RefSeq" id="WP_169230060.1">
    <property type="nucleotide sequence ID" value="NZ_JABBGF010000001.1"/>
</dbReference>
<dbReference type="InterPro" id="IPR024311">
    <property type="entry name" value="Lipocalin-like"/>
</dbReference>
<dbReference type="Proteomes" id="UP000552615">
    <property type="component" value="Unassembled WGS sequence"/>
</dbReference>
<dbReference type="AlphaFoldDB" id="A0A7Y0A517"/>
<reference evidence="2 3" key="1">
    <citation type="submission" date="2020-04" db="EMBL/GenBank/DDBJ databases">
        <title>Chryseobacterium sp. RJ-7-14 sp. nov., isolated from Jeju soil.</title>
        <authorList>
            <person name="Dahal R.H."/>
            <person name="Chaudhary D.K."/>
        </authorList>
    </citation>
    <scope>NUCLEOTIDE SEQUENCE [LARGE SCALE GENOMIC DNA]</scope>
    <source>
        <strain evidence="2 3">RJ-7-14</strain>
    </source>
</reference>
<gene>
    <name evidence="2" type="ORF">HHL20_04930</name>
</gene>
<comment type="caution">
    <text evidence="2">The sequence shown here is derived from an EMBL/GenBank/DDBJ whole genome shotgun (WGS) entry which is preliminary data.</text>
</comment>
<protein>
    <recommendedName>
        <fullName evidence="1">Lipocalin-like domain-containing protein</fullName>
    </recommendedName>
</protein>
<accession>A0A7Y0A517</accession>
<evidence type="ECO:0000313" key="2">
    <source>
        <dbReference type="EMBL" id="NML56683.1"/>
    </source>
</evidence>
<evidence type="ECO:0000313" key="3">
    <source>
        <dbReference type="Proteomes" id="UP000552615"/>
    </source>
</evidence>
<feature type="domain" description="Lipocalin-like" evidence="1">
    <location>
        <begin position="30"/>
        <end position="129"/>
    </location>
</feature>
<organism evidence="2 3">
    <name type="scientific">Chryseobacterium cheonjiense</name>
    <dbReference type="NCBI Taxonomy" id="2728845"/>
    <lineage>
        <taxon>Bacteria</taxon>
        <taxon>Pseudomonadati</taxon>
        <taxon>Bacteroidota</taxon>
        <taxon>Flavobacteriia</taxon>
        <taxon>Flavobacteriales</taxon>
        <taxon>Weeksellaceae</taxon>
        <taxon>Chryseobacterium group</taxon>
        <taxon>Chryseobacterium</taxon>
    </lineage>
</organism>
<sequence length="152" mass="17287">MTKLYILGAVSLLLLSCKTDNDNEDNAASIVANWKFSKAEVVSGSDNTTVLYSQTLTGCDANTTFEFKSDGKYAIRYFLKQNNQCQFDYEDAGIYNYDQTAQTIAAKRSNSSHTEIYKVERLNNDELVLSLYDDYDQNNDGIEDKNVYYLNK</sequence>